<dbReference type="CDD" id="cd10944">
    <property type="entry name" value="CE4_SmPgdA_like"/>
    <property type="match status" value="1"/>
</dbReference>
<dbReference type="PROSITE" id="PS51677">
    <property type="entry name" value="NODB"/>
    <property type="match status" value="1"/>
</dbReference>
<reference evidence="2" key="1">
    <citation type="submission" date="2020-08" db="EMBL/GenBank/DDBJ databases">
        <title>Genome public.</title>
        <authorList>
            <person name="Liu C."/>
            <person name="Sun Q."/>
        </authorList>
    </citation>
    <scope>NUCLEOTIDE SEQUENCE</scope>
    <source>
        <strain evidence="2">NSJ-42</strain>
    </source>
</reference>
<sequence length="241" mass="27698">MCNFFKKTSFFLLFLMLIAPFFKVRCEECSLEEESKKTVYLTFDDGPGGKVTQEVLDTLQKENVPATFFIIGNQVCGQENIILRMKNEGHSLGLHSFSHDRNILYRSNGDFINEMKKCQDELFRVTGDYYTILRFPFGSNNSTYKLTKTMVDCVHQNGFTIYDWTQDTLDGANPNSPPEQILNRAISTKDTVVILMHTSNININSAKALPSIIKYYKSQGYIFKKITSHTDEIYKITRPNC</sequence>
<dbReference type="Gene3D" id="3.20.20.370">
    <property type="entry name" value="Glycoside hydrolase/deacetylase"/>
    <property type="match status" value="1"/>
</dbReference>
<dbReference type="GO" id="GO:0005975">
    <property type="term" value="P:carbohydrate metabolic process"/>
    <property type="evidence" value="ECO:0007669"/>
    <property type="project" value="InterPro"/>
</dbReference>
<dbReference type="PANTHER" id="PTHR10587">
    <property type="entry name" value="GLYCOSYL TRANSFERASE-RELATED"/>
    <property type="match status" value="1"/>
</dbReference>
<dbReference type="GO" id="GO:0016810">
    <property type="term" value="F:hydrolase activity, acting on carbon-nitrogen (but not peptide) bonds"/>
    <property type="evidence" value="ECO:0007669"/>
    <property type="project" value="InterPro"/>
</dbReference>
<dbReference type="AlphaFoldDB" id="A0A8I0A4Z9"/>
<dbReference type="EMBL" id="JACOOQ010000002">
    <property type="protein sequence ID" value="MBC5639210.1"/>
    <property type="molecule type" value="Genomic_DNA"/>
</dbReference>
<organism evidence="2 3">
    <name type="scientific">Clostridium lentum</name>
    <dbReference type="NCBI Taxonomy" id="2763037"/>
    <lineage>
        <taxon>Bacteria</taxon>
        <taxon>Bacillati</taxon>
        <taxon>Bacillota</taxon>
        <taxon>Clostridia</taxon>
        <taxon>Eubacteriales</taxon>
        <taxon>Clostridiaceae</taxon>
        <taxon>Clostridium</taxon>
    </lineage>
</organism>
<protein>
    <submittedName>
        <fullName evidence="2">Polysaccharide deacetylase</fullName>
    </submittedName>
</protein>
<dbReference type="SUPFAM" id="SSF88713">
    <property type="entry name" value="Glycoside hydrolase/deacetylase"/>
    <property type="match status" value="1"/>
</dbReference>
<dbReference type="PANTHER" id="PTHR10587:SF125">
    <property type="entry name" value="POLYSACCHARIDE DEACETYLASE YHEN-RELATED"/>
    <property type="match status" value="1"/>
</dbReference>
<accession>A0A8I0A4Z9</accession>
<evidence type="ECO:0000313" key="2">
    <source>
        <dbReference type="EMBL" id="MBC5639210.1"/>
    </source>
</evidence>
<gene>
    <name evidence="2" type="ORF">H8R92_01935</name>
</gene>
<dbReference type="Pfam" id="PF01522">
    <property type="entry name" value="Polysacc_deac_1"/>
    <property type="match status" value="1"/>
</dbReference>
<dbReference type="InterPro" id="IPR011330">
    <property type="entry name" value="Glyco_hydro/deAcase_b/a-brl"/>
</dbReference>
<dbReference type="Proteomes" id="UP000662088">
    <property type="component" value="Unassembled WGS sequence"/>
</dbReference>
<evidence type="ECO:0000313" key="3">
    <source>
        <dbReference type="Proteomes" id="UP000662088"/>
    </source>
</evidence>
<evidence type="ECO:0000259" key="1">
    <source>
        <dbReference type="PROSITE" id="PS51677"/>
    </source>
</evidence>
<dbReference type="InterPro" id="IPR050248">
    <property type="entry name" value="Polysacc_deacetylase_ArnD"/>
</dbReference>
<keyword evidence="3" id="KW-1185">Reference proteome</keyword>
<comment type="caution">
    <text evidence="2">The sequence shown here is derived from an EMBL/GenBank/DDBJ whole genome shotgun (WGS) entry which is preliminary data.</text>
</comment>
<feature type="domain" description="NodB homology" evidence="1">
    <location>
        <begin position="37"/>
        <end position="224"/>
    </location>
</feature>
<proteinExistence type="predicted"/>
<name>A0A8I0A4Z9_9CLOT</name>
<dbReference type="InterPro" id="IPR002509">
    <property type="entry name" value="NODB_dom"/>
</dbReference>